<dbReference type="SUPFAM" id="SSF53613">
    <property type="entry name" value="Ribokinase-like"/>
    <property type="match status" value="1"/>
</dbReference>
<keyword evidence="3 5" id="KW-0418">Kinase</keyword>
<dbReference type="Gene3D" id="3.30.1110.10">
    <property type="match status" value="1"/>
</dbReference>
<evidence type="ECO:0000313" key="6">
    <source>
        <dbReference type="Proteomes" id="UP001317963"/>
    </source>
</evidence>
<dbReference type="EMBL" id="CP036501">
    <property type="protein sequence ID" value="UZP73981.1"/>
    <property type="molecule type" value="Genomic_DNA"/>
</dbReference>
<dbReference type="GO" id="GO:0016301">
    <property type="term" value="F:kinase activity"/>
    <property type="evidence" value="ECO:0007669"/>
    <property type="project" value="UniProtKB-KW"/>
</dbReference>
<organism evidence="5 6">
    <name type="scientific">Candidatus Paraluminiphilus aquimaris</name>
    <dbReference type="NCBI Taxonomy" id="2518994"/>
    <lineage>
        <taxon>Bacteria</taxon>
        <taxon>Pseudomonadati</taxon>
        <taxon>Pseudomonadota</taxon>
        <taxon>Gammaproteobacteria</taxon>
        <taxon>Cellvibrionales</taxon>
        <taxon>Halieaceae</taxon>
        <taxon>Candidatus Paraluminiphilus</taxon>
    </lineage>
</organism>
<proteinExistence type="inferred from homology"/>
<dbReference type="InterPro" id="IPR029056">
    <property type="entry name" value="Ribokinase-like"/>
</dbReference>
<dbReference type="PANTHER" id="PTHR43320">
    <property type="entry name" value="SUGAR KINASE"/>
    <property type="match status" value="1"/>
</dbReference>
<dbReference type="PANTHER" id="PTHR43320:SF3">
    <property type="entry name" value="CARBOHYDRATE KINASE PFKB DOMAIN-CONTAINING PROTEIN"/>
    <property type="match status" value="1"/>
</dbReference>
<protein>
    <submittedName>
        <fullName evidence="5">Adenosine kinase</fullName>
    </submittedName>
</protein>
<sequence length="332" mass="35446">MPHFVYAIGAALVDTEIAVSDSDLDQLGIEKGMMTLVDESRQTEIKTHLADALSQANHACGGSAGNSVIAASQFGAPTYMSCLVSNDADGDIYIADLEASGVSHGFREERRSGTTGKCLVLITPDAERSMNTFLGVSETLSVTEVNEQAIADSQWVYLEGYLVTSPTGHEAALKTKAIARTTNTKVAVSFSDPGMVTFFRDNMNQIIEGGVDFVFCNEIEALGWAETDDLDEAATKLKAVTQSFVITRGGEGAILFDGATTYEIAAEKVNAVNTNGAGDMFAGAFFFALWRESDMRSACEFAAKAAARVVCQPGPRLSLSDSLELRNSYFDA</sequence>
<gene>
    <name evidence="5" type="ORF">E0F26_04125</name>
</gene>
<evidence type="ECO:0000256" key="2">
    <source>
        <dbReference type="ARBA" id="ARBA00022679"/>
    </source>
</evidence>
<dbReference type="RefSeq" id="WP_279242782.1">
    <property type="nucleotide sequence ID" value="NZ_CP036501.1"/>
</dbReference>
<comment type="similarity">
    <text evidence="1">Belongs to the carbohydrate kinase PfkB family.</text>
</comment>
<feature type="domain" description="Carbohydrate kinase PfkB" evidence="4">
    <location>
        <begin position="46"/>
        <end position="319"/>
    </location>
</feature>
<keyword evidence="6" id="KW-1185">Reference proteome</keyword>
<dbReference type="Pfam" id="PF00294">
    <property type="entry name" value="PfkB"/>
    <property type="match status" value="1"/>
</dbReference>
<evidence type="ECO:0000313" key="5">
    <source>
        <dbReference type="EMBL" id="UZP73981.1"/>
    </source>
</evidence>
<dbReference type="InterPro" id="IPR011611">
    <property type="entry name" value="PfkB_dom"/>
</dbReference>
<dbReference type="Gene3D" id="3.40.1190.20">
    <property type="match status" value="1"/>
</dbReference>
<keyword evidence="2" id="KW-0808">Transferase</keyword>
<dbReference type="CDD" id="cd01168">
    <property type="entry name" value="adenosine_kinase"/>
    <property type="match status" value="1"/>
</dbReference>
<dbReference type="Proteomes" id="UP001317963">
    <property type="component" value="Chromosome"/>
</dbReference>
<evidence type="ECO:0000256" key="1">
    <source>
        <dbReference type="ARBA" id="ARBA00010688"/>
    </source>
</evidence>
<dbReference type="InterPro" id="IPR052700">
    <property type="entry name" value="Carb_kinase_PfkB-like"/>
</dbReference>
<evidence type="ECO:0000259" key="4">
    <source>
        <dbReference type="Pfam" id="PF00294"/>
    </source>
</evidence>
<accession>A0ABY6Q6W0</accession>
<name>A0ABY6Q6W0_9GAMM</name>
<reference evidence="5 6" key="1">
    <citation type="submission" date="2019-02" db="EMBL/GenBank/DDBJ databases">
        <title>Halieaceae_genomes.</title>
        <authorList>
            <person name="Li S.-H."/>
        </authorList>
    </citation>
    <scope>NUCLEOTIDE SEQUENCE [LARGE SCALE GENOMIC DNA]</scope>
    <source>
        <strain evidence="5 6">JH123</strain>
    </source>
</reference>
<evidence type="ECO:0000256" key="3">
    <source>
        <dbReference type="ARBA" id="ARBA00022777"/>
    </source>
</evidence>